<name>A0A4P6K6A5_KTERU</name>
<evidence type="ECO:0000256" key="1">
    <source>
        <dbReference type="ARBA" id="ARBA00004917"/>
    </source>
</evidence>
<dbReference type="InterPro" id="IPR034964">
    <property type="entry name" value="LS"/>
</dbReference>
<keyword evidence="5 7" id="KW-0808">Transferase</keyword>
<dbReference type="EMBL" id="CP035758">
    <property type="protein sequence ID" value="QBD83116.1"/>
    <property type="molecule type" value="Genomic_DNA"/>
</dbReference>
<feature type="active site" description="Proton donor" evidence="7">
    <location>
        <position position="94"/>
    </location>
</feature>
<evidence type="ECO:0000256" key="5">
    <source>
        <dbReference type="ARBA" id="ARBA00022679"/>
    </source>
</evidence>
<keyword evidence="9" id="KW-1185">Reference proteome</keyword>
<feature type="binding site" evidence="7">
    <location>
        <position position="133"/>
    </location>
    <ligand>
        <name>(2S)-2-hydroxy-3-oxobutyl phosphate</name>
        <dbReference type="ChEBI" id="CHEBI:58830"/>
    </ligand>
</feature>
<dbReference type="GO" id="GO:0009231">
    <property type="term" value="P:riboflavin biosynthetic process"/>
    <property type="evidence" value="ECO:0007669"/>
    <property type="project" value="UniProtKB-UniRule"/>
</dbReference>
<dbReference type="InterPro" id="IPR002180">
    <property type="entry name" value="LS/RS"/>
</dbReference>
<evidence type="ECO:0000256" key="4">
    <source>
        <dbReference type="ARBA" id="ARBA00022619"/>
    </source>
</evidence>
<feature type="binding site" evidence="7">
    <location>
        <begin position="86"/>
        <end position="88"/>
    </location>
    <ligand>
        <name>5-amino-6-(D-ribitylamino)uracil</name>
        <dbReference type="ChEBI" id="CHEBI:15934"/>
    </ligand>
</feature>
<dbReference type="Pfam" id="PF00885">
    <property type="entry name" value="DMRL_synthase"/>
    <property type="match status" value="1"/>
</dbReference>
<dbReference type="EC" id="2.5.1.78" evidence="3 7"/>
<comment type="pathway">
    <text evidence="1 7">Cofactor biosynthesis; riboflavin biosynthesis; riboflavin from 2-hydroxy-3-oxobutyl phosphate and 5-amino-6-(D-ribitylamino)uracil: step 1/2.</text>
</comment>
<evidence type="ECO:0000313" key="8">
    <source>
        <dbReference type="EMBL" id="QBD83116.1"/>
    </source>
</evidence>
<keyword evidence="4 7" id="KW-0686">Riboflavin biosynthesis</keyword>
<sequence length="167" mass="18078">MIKQAPLQFSEPALDGSGLKIGMIVARYNSHVTAAMLKLAQDELLRLQVATDDISIISVPGSYELPAAAQAMLHDRNYDAIICFGCVMKGETRHDVLVGDAAAQGLQRVSLDTGTPIIFGVICAENQRQATERIERGRECAQAAIEMAHTVQSLKKLSIENATNSIR</sequence>
<dbReference type="SUPFAM" id="SSF52121">
    <property type="entry name" value="Lumazine synthase"/>
    <property type="match status" value="1"/>
</dbReference>
<evidence type="ECO:0000256" key="3">
    <source>
        <dbReference type="ARBA" id="ARBA00012664"/>
    </source>
</evidence>
<gene>
    <name evidence="7" type="primary">ribH</name>
    <name evidence="8" type="ORF">EPA93_47010</name>
</gene>
<dbReference type="UniPathway" id="UPA00275">
    <property type="reaction ID" value="UER00404"/>
</dbReference>
<dbReference type="KEGG" id="kbs:EPA93_47010"/>
<dbReference type="GO" id="GO:0009349">
    <property type="term" value="C:riboflavin synthase complex"/>
    <property type="evidence" value="ECO:0007669"/>
    <property type="project" value="UniProtKB-UniRule"/>
</dbReference>
<organism evidence="8 9">
    <name type="scientific">Ktedonosporobacter rubrisoli</name>
    <dbReference type="NCBI Taxonomy" id="2509675"/>
    <lineage>
        <taxon>Bacteria</taxon>
        <taxon>Bacillati</taxon>
        <taxon>Chloroflexota</taxon>
        <taxon>Ktedonobacteria</taxon>
        <taxon>Ktedonobacterales</taxon>
        <taxon>Ktedonosporobacteraceae</taxon>
        <taxon>Ktedonosporobacter</taxon>
    </lineage>
</organism>
<proteinExistence type="inferred from homology"/>
<comment type="similarity">
    <text evidence="2 7">Belongs to the DMRL synthase family.</text>
</comment>
<dbReference type="PANTHER" id="PTHR21058:SF0">
    <property type="entry name" value="6,7-DIMETHYL-8-RIBITYLLUMAZINE SYNTHASE"/>
    <property type="match status" value="1"/>
</dbReference>
<evidence type="ECO:0000256" key="7">
    <source>
        <dbReference type="HAMAP-Rule" id="MF_00178"/>
    </source>
</evidence>
<feature type="binding site" evidence="7">
    <location>
        <position position="119"/>
    </location>
    <ligand>
        <name>5-amino-6-(D-ribitylamino)uracil</name>
        <dbReference type="ChEBI" id="CHEBI:15934"/>
    </ligand>
</feature>
<comment type="function">
    <text evidence="7">Catalyzes the formation of 6,7-dimethyl-8-ribityllumazine by condensation of 5-amino-6-(D-ribitylamino)uracil with 3,4-dihydroxy-2-butanone 4-phosphate. This is the penultimate step in the biosynthesis of riboflavin.</text>
</comment>
<evidence type="ECO:0000256" key="2">
    <source>
        <dbReference type="ARBA" id="ARBA00007424"/>
    </source>
</evidence>
<dbReference type="NCBIfam" id="TIGR00114">
    <property type="entry name" value="lumazine-synth"/>
    <property type="match status" value="1"/>
</dbReference>
<dbReference type="HAMAP" id="MF_00178">
    <property type="entry name" value="Lumazine_synth"/>
    <property type="match status" value="1"/>
</dbReference>
<dbReference type="AlphaFoldDB" id="A0A4P6K6A5"/>
<dbReference type="InterPro" id="IPR036467">
    <property type="entry name" value="LS/RS_sf"/>
</dbReference>
<evidence type="ECO:0000256" key="6">
    <source>
        <dbReference type="ARBA" id="ARBA00048785"/>
    </source>
</evidence>
<reference evidence="8 9" key="1">
    <citation type="submission" date="2019-01" db="EMBL/GenBank/DDBJ databases">
        <title>Ktedonosporobacter rubrisoli SCAWS-G2.</title>
        <authorList>
            <person name="Huang Y."/>
            <person name="Yan B."/>
        </authorList>
    </citation>
    <scope>NUCLEOTIDE SEQUENCE [LARGE SCALE GENOMIC DNA]</scope>
    <source>
        <strain evidence="8 9">SCAWS-G2</strain>
    </source>
</reference>
<dbReference type="CDD" id="cd09209">
    <property type="entry name" value="Lumazine_synthase-I"/>
    <property type="match status" value="1"/>
</dbReference>
<comment type="catalytic activity">
    <reaction evidence="6 7">
        <text>(2S)-2-hydroxy-3-oxobutyl phosphate + 5-amino-6-(D-ribitylamino)uracil = 6,7-dimethyl-8-(1-D-ribityl)lumazine + phosphate + 2 H2O + H(+)</text>
        <dbReference type="Rhea" id="RHEA:26152"/>
        <dbReference type="ChEBI" id="CHEBI:15377"/>
        <dbReference type="ChEBI" id="CHEBI:15378"/>
        <dbReference type="ChEBI" id="CHEBI:15934"/>
        <dbReference type="ChEBI" id="CHEBI:43474"/>
        <dbReference type="ChEBI" id="CHEBI:58201"/>
        <dbReference type="ChEBI" id="CHEBI:58830"/>
        <dbReference type="EC" id="2.5.1.78"/>
    </reaction>
</comment>
<feature type="binding site" evidence="7">
    <location>
        <position position="28"/>
    </location>
    <ligand>
        <name>5-amino-6-(D-ribitylamino)uracil</name>
        <dbReference type="ChEBI" id="CHEBI:15934"/>
    </ligand>
</feature>
<dbReference type="OrthoDB" id="9809709at2"/>
<dbReference type="Gene3D" id="3.40.50.960">
    <property type="entry name" value="Lumazine/riboflavin synthase"/>
    <property type="match status" value="1"/>
</dbReference>
<evidence type="ECO:0000313" key="9">
    <source>
        <dbReference type="Proteomes" id="UP000290365"/>
    </source>
</evidence>
<dbReference type="PANTHER" id="PTHR21058">
    <property type="entry name" value="6,7-DIMETHYL-8-RIBITYLLUMAZINE SYNTHASE DMRL SYNTHASE LUMAZINE SYNTHASE"/>
    <property type="match status" value="1"/>
</dbReference>
<dbReference type="Proteomes" id="UP000290365">
    <property type="component" value="Chromosome"/>
</dbReference>
<dbReference type="RefSeq" id="WP_129894183.1">
    <property type="nucleotide sequence ID" value="NZ_CP035758.1"/>
</dbReference>
<protein>
    <recommendedName>
        <fullName evidence="3 7">6,7-dimethyl-8-ribityllumazine synthase</fullName>
        <shortName evidence="7">DMRL synthase</shortName>
        <shortName evidence="7">LS</shortName>
        <shortName evidence="7">Lumazine synthase</shortName>
        <ecNumber evidence="3 7">2.5.1.78</ecNumber>
    </recommendedName>
</protein>
<dbReference type="GO" id="GO:0000906">
    <property type="term" value="F:6,7-dimethyl-8-ribityllumazine synthase activity"/>
    <property type="evidence" value="ECO:0007669"/>
    <property type="project" value="UniProtKB-UniRule"/>
</dbReference>
<feature type="binding site" evidence="7">
    <location>
        <begin position="62"/>
        <end position="64"/>
    </location>
    <ligand>
        <name>5-amino-6-(D-ribitylamino)uracil</name>
        <dbReference type="ChEBI" id="CHEBI:15934"/>
    </ligand>
</feature>
<accession>A0A4P6K6A5</accession>
<feature type="binding site" evidence="7">
    <location>
        <begin position="91"/>
        <end position="92"/>
    </location>
    <ligand>
        <name>(2S)-2-hydroxy-3-oxobutyl phosphate</name>
        <dbReference type="ChEBI" id="CHEBI:58830"/>
    </ligand>
</feature>